<reference evidence="3 4" key="1">
    <citation type="submission" date="2017-09" db="EMBL/GenBank/DDBJ databases">
        <title>Depth-based differentiation of microbial function through sediment-hosted aquifers and enrichment of novel symbionts in the deep terrestrial subsurface.</title>
        <authorList>
            <person name="Probst A.J."/>
            <person name="Ladd B."/>
            <person name="Jarett J.K."/>
            <person name="Geller-Mcgrath D.E."/>
            <person name="Sieber C.M."/>
            <person name="Emerson J.B."/>
            <person name="Anantharaman K."/>
            <person name="Thomas B.C."/>
            <person name="Malmstrom R."/>
            <person name="Stieglmeier M."/>
            <person name="Klingl A."/>
            <person name="Woyke T."/>
            <person name="Ryan C.M."/>
            <person name="Banfield J.F."/>
        </authorList>
    </citation>
    <scope>NUCLEOTIDE SEQUENCE [LARGE SCALE GENOMIC DNA]</scope>
    <source>
        <strain evidence="3">CG22_combo_CG10-13_8_21_14_all_39_12</strain>
    </source>
</reference>
<accession>A0A2H0BG34</accession>
<evidence type="ECO:0000313" key="3">
    <source>
        <dbReference type="EMBL" id="PIP56584.1"/>
    </source>
</evidence>
<name>A0A2H0BG34_UNCKA</name>
<dbReference type="InterPro" id="IPR003313">
    <property type="entry name" value="AraC-bd"/>
</dbReference>
<dbReference type="GO" id="GO:0006355">
    <property type="term" value="P:regulation of DNA-templated transcription"/>
    <property type="evidence" value="ECO:0007669"/>
    <property type="project" value="InterPro"/>
</dbReference>
<gene>
    <name evidence="3" type="ORF">COX05_02330</name>
</gene>
<protein>
    <recommendedName>
        <fullName evidence="2">AraC-type arabinose-binding/dimerisation domain-containing protein</fullName>
    </recommendedName>
</protein>
<evidence type="ECO:0000259" key="2">
    <source>
        <dbReference type="Pfam" id="PF02311"/>
    </source>
</evidence>
<dbReference type="InterPro" id="IPR011051">
    <property type="entry name" value="RmlC_Cupin_sf"/>
</dbReference>
<dbReference type="AlphaFoldDB" id="A0A2H0BG34"/>
<dbReference type="GO" id="GO:0003677">
    <property type="term" value="F:DNA binding"/>
    <property type="evidence" value="ECO:0007669"/>
    <property type="project" value="UniProtKB-KW"/>
</dbReference>
<evidence type="ECO:0000256" key="1">
    <source>
        <dbReference type="ARBA" id="ARBA00023125"/>
    </source>
</evidence>
<comment type="caution">
    <text evidence="3">The sequence shown here is derived from an EMBL/GenBank/DDBJ whole genome shotgun (WGS) entry which is preliminary data.</text>
</comment>
<dbReference type="Pfam" id="PF02311">
    <property type="entry name" value="AraC_binding"/>
    <property type="match status" value="1"/>
</dbReference>
<dbReference type="SUPFAM" id="SSF51182">
    <property type="entry name" value="RmlC-like cupins"/>
    <property type="match status" value="1"/>
</dbReference>
<feature type="non-terminal residue" evidence="3">
    <location>
        <position position="37"/>
    </location>
</feature>
<evidence type="ECO:0000313" key="4">
    <source>
        <dbReference type="Proteomes" id="UP000228495"/>
    </source>
</evidence>
<dbReference type="Gene3D" id="2.60.120.10">
    <property type="entry name" value="Jelly Rolls"/>
    <property type="match status" value="1"/>
</dbReference>
<dbReference type="InterPro" id="IPR014710">
    <property type="entry name" value="RmlC-like_jellyroll"/>
</dbReference>
<dbReference type="Proteomes" id="UP000228495">
    <property type="component" value="Unassembled WGS sequence"/>
</dbReference>
<organism evidence="3 4">
    <name type="scientific">candidate division WWE3 bacterium CG22_combo_CG10-13_8_21_14_all_39_12</name>
    <dbReference type="NCBI Taxonomy" id="1975094"/>
    <lineage>
        <taxon>Bacteria</taxon>
        <taxon>Katanobacteria</taxon>
    </lineage>
</organism>
<dbReference type="EMBL" id="PCSU01000037">
    <property type="protein sequence ID" value="PIP56584.1"/>
    <property type="molecule type" value="Genomic_DNA"/>
</dbReference>
<sequence length="37" mass="4111">MERIYYIIKGSGTFIVNNTTTNVTAGDVFTIAPHTTY</sequence>
<feature type="domain" description="AraC-type arabinose-binding/dimerisation" evidence="2">
    <location>
        <begin position="4"/>
        <end position="35"/>
    </location>
</feature>
<proteinExistence type="predicted"/>
<keyword evidence="1" id="KW-0238">DNA-binding</keyword>